<feature type="transmembrane region" description="Helical" evidence="1">
    <location>
        <begin position="244"/>
        <end position="262"/>
    </location>
</feature>
<keyword evidence="1" id="KW-0472">Membrane</keyword>
<protein>
    <submittedName>
        <fullName evidence="3">Neur_chan_LBD domain-containing protein</fullName>
    </submittedName>
</protein>
<feature type="transmembrane region" description="Helical" evidence="1">
    <location>
        <begin position="223"/>
        <end position="239"/>
    </location>
</feature>
<keyword evidence="1" id="KW-1133">Transmembrane helix</keyword>
<sequence length="299" mass="35159">MKPRWSRQANLDVSDEESSDLQFAEYYTLKQMRHLARAMCAMLREHSTRIREVISINPTVTMQRLLNRTNIVANRLSDDIVEVEMCHSLNKKEYQFKPSPDECVIPIRINQYNTTLFLNRHTQILHRSKETAKEENCGPTMNVIIDGQVYEYNRMTGKTTPIKEQAKQVKLEEKDQWHFLDQQYIFKDIILHKSNVFQNCHLDYLSAPKLIAKFIFESTIKRFVYVLGEFVIIMIWTCAFKKQLFASIPAFVEVIISWRFLVLPQSFPYLQKNIFFSTIVTTFVIACLKKNLKISLSGK</sequence>
<dbReference type="WBParaSite" id="BXY_1254600.1">
    <property type="protein sequence ID" value="BXY_1254600.1"/>
    <property type="gene ID" value="BXY_1254600"/>
</dbReference>
<dbReference type="AlphaFoldDB" id="A0A1I7SHM9"/>
<name>A0A1I7SHM9_BURXY</name>
<reference evidence="3" key="1">
    <citation type="submission" date="2016-11" db="UniProtKB">
        <authorList>
            <consortium name="WormBaseParasite"/>
        </authorList>
    </citation>
    <scope>IDENTIFICATION</scope>
</reference>
<dbReference type="Proteomes" id="UP000095284">
    <property type="component" value="Unplaced"/>
</dbReference>
<organism evidence="2 3">
    <name type="scientific">Bursaphelenchus xylophilus</name>
    <name type="common">Pinewood nematode worm</name>
    <name type="synonym">Aphelenchoides xylophilus</name>
    <dbReference type="NCBI Taxonomy" id="6326"/>
    <lineage>
        <taxon>Eukaryota</taxon>
        <taxon>Metazoa</taxon>
        <taxon>Ecdysozoa</taxon>
        <taxon>Nematoda</taxon>
        <taxon>Chromadorea</taxon>
        <taxon>Rhabditida</taxon>
        <taxon>Tylenchina</taxon>
        <taxon>Tylenchomorpha</taxon>
        <taxon>Aphelenchoidea</taxon>
        <taxon>Aphelenchoididae</taxon>
        <taxon>Bursaphelenchus</taxon>
    </lineage>
</organism>
<proteinExistence type="predicted"/>
<evidence type="ECO:0000256" key="1">
    <source>
        <dbReference type="SAM" id="Phobius"/>
    </source>
</evidence>
<accession>A0A1I7SHM9</accession>
<dbReference type="Gene3D" id="1.20.5.1890">
    <property type="match status" value="1"/>
</dbReference>
<keyword evidence="1" id="KW-0812">Transmembrane</keyword>
<evidence type="ECO:0000313" key="3">
    <source>
        <dbReference type="WBParaSite" id="BXY_1254600.1"/>
    </source>
</evidence>
<evidence type="ECO:0000313" key="2">
    <source>
        <dbReference type="Proteomes" id="UP000095284"/>
    </source>
</evidence>